<dbReference type="PANTHER" id="PTHR43037:SF1">
    <property type="entry name" value="BLL1128 PROTEIN"/>
    <property type="match status" value="1"/>
</dbReference>
<dbReference type="InterPro" id="IPR029058">
    <property type="entry name" value="AB_hydrolase_fold"/>
</dbReference>
<keyword evidence="4" id="KW-1185">Reference proteome</keyword>
<dbReference type="PANTHER" id="PTHR43037">
    <property type="entry name" value="UNNAMED PRODUCT-RELATED"/>
    <property type="match status" value="1"/>
</dbReference>
<feature type="domain" description="Phospholipase/carboxylesterase/thioesterase" evidence="2">
    <location>
        <begin position="26"/>
        <end position="127"/>
    </location>
</feature>
<protein>
    <submittedName>
        <fullName evidence="3">PHB depolymerase family esterase</fullName>
    </submittedName>
</protein>
<dbReference type="InterPro" id="IPR050955">
    <property type="entry name" value="Plant_Biomass_Hydrol_Est"/>
</dbReference>
<dbReference type="EMBL" id="JAUJEA010000005">
    <property type="protein sequence ID" value="MDN5202737.1"/>
    <property type="molecule type" value="Genomic_DNA"/>
</dbReference>
<dbReference type="SUPFAM" id="SSF53474">
    <property type="entry name" value="alpha/beta-Hydrolases"/>
    <property type="match status" value="1"/>
</dbReference>
<evidence type="ECO:0000313" key="4">
    <source>
        <dbReference type="Proteomes" id="UP001172082"/>
    </source>
</evidence>
<proteinExistence type="predicted"/>
<sequence>MAPQCPINQRWSTDNWFENFYKEVTTKYRVDTNKVYLSGVSLGGSGTWYLATKYPEKFTAIAPMSGFTQHMNYIMENTDRLIDIPIWAFHGKIDKVVEFEDTEWMVNQLKGKNKKLKFTAAPAVGHWMDWVVYSEQELYDWFLKYDKRMRKMN</sequence>
<evidence type="ECO:0000256" key="1">
    <source>
        <dbReference type="ARBA" id="ARBA00022729"/>
    </source>
</evidence>
<evidence type="ECO:0000313" key="3">
    <source>
        <dbReference type="EMBL" id="MDN5202737.1"/>
    </source>
</evidence>
<dbReference type="Proteomes" id="UP001172082">
    <property type="component" value="Unassembled WGS sequence"/>
</dbReference>
<comment type="caution">
    <text evidence="3">The sequence shown here is derived from an EMBL/GenBank/DDBJ whole genome shotgun (WGS) entry which is preliminary data.</text>
</comment>
<accession>A0ABT8KPR3</accession>
<dbReference type="InterPro" id="IPR003140">
    <property type="entry name" value="PLipase/COase/thioEstase"/>
</dbReference>
<reference evidence="3" key="1">
    <citation type="submission" date="2023-06" db="EMBL/GenBank/DDBJ databases">
        <title>Genomic of Parafulvivirga corallium.</title>
        <authorList>
            <person name="Wang G."/>
        </authorList>
    </citation>
    <scope>NUCLEOTIDE SEQUENCE</scope>
    <source>
        <strain evidence="3">BMA10</strain>
    </source>
</reference>
<dbReference type="Gene3D" id="3.40.50.1820">
    <property type="entry name" value="alpha/beta hydrolase"/>
    <property type="match status" value="1"/>
</dbReference>
<dbReference type="RefSeq" id="WP_346752759.1">
    <property type="nucleotide sequence ID" value="NZ_JAUJEA010000005.1"/>
</dbReference>
<organism evidence="3 4">
    <name type="scientific">Splendidivirga corallicola</name>
    <dbReference type="NCBI Taxonomy" id="3051826"/>
    <lineage>
        <taxon>Bacteria</taxon>
        <taxon>Pseudomonadati</taxon>
        <taxon>Bacteroidota</taxon>
        <taxon>Cytophagia</taxon>
        <taxon>Cytophagales</taxon>
        <taxon>Splendidivirgaceae</taxon>
        <taxon>Splendidivirga</taxon>
    </lineage>
</organism>
<name>A0ABT8KPR3_9BACT</name>
<gene>
    <name evidence="3" type="ORF">QQ008_15215</name>
</gene>
<dbReference type="Pfam" id="PF02230">
    <property type="entry name" value="Abhydrolase_2"/>
    <property type="match status" value="1"/>
</dbReference>
<evidence type="ECO:0000259" key="2">
    <source>
        <dbReference type="Pfam" id="PF02230"/>
    </source>
</evidence>
<keyword evidence="1" id="KW-0732">Signal</keyword>